<dbReference type="PANTHER" id="PTHR35094">
    <property type="entry name" value="LEUCINE-RICH REPEAT EXTENSIN-LIKE PROTEIN 2"/>
    <property type="match status" value="1"/>
</dbReference>
<dbReference type="STRING" id="3641.A0A061E8H1"/>
<dbReference type="PANTHER" id="PTHR35094:SF1">
    <property type="entry name" value="PROTEIN, PUTATIVE-RELATED"/>
    <property type="match status" value="1"/>
</dbReference>
<dbReference type="eggNOG" id="ENOG502S7RH">
    <property type="taxonomic scope" value="Eukaryota"/>
</dbReference>
<accession>A0A061E8H1</accession>
<evidence type="ECO:0008006" key="4">
    <source>
        <dbReference type="Google" id="ProtNLM"/>
    </source>
</evidence>
<organism evidence="2 3">
    <name type="scientific">Theobroma cacao</name>
    <name type="common">Cacao</name>
    <name type="synonym">Cocoa</name>
    <dbReference type="NCBI Taxonomy" id="3641"/>
    <lineage>
        <taxon>Eukaryota</taxon>
        <taxon>Viridiplantae</taxon>
        <taxon>Streptophyta</taxon>
        <taxon>Embryophyta</taxon>
        <taxon>Tracheophyta</taxon>
        <taxon>Spermatophyta</taxon>
        <taxon>Magnoliopsida</taxon>
        <taxon>eudicotyledons</taxon>
        <taxon>Gunneridae</taxon>
        <taxon>Pentapetalae</taxon>
        <taxon>rosids</taxon>
        <taxon>malvids</taxon>
        <taxon>Malvales</taxon>
        <taxon>Malvaceae</taxon>
        <taxon>Byttnerioideae</taxon>
        <taxon>Theobroma</taxon>
    </lineage>
</organism>
<dbReference type="InParanoid" id="A0A061E8H1"/>
<evidence type="ECO:0000313" key="3">
    <source>
        <dbReference type="Proteomes" id="UP000026915"/>
    </source>
</evidence>
<dbReference type="Proteomes" id="UP000026915">
    <property type="component" value="Chromosome 2"/>
</dbReference>
<evidence type="ECO:0000256" key="1">
    <source>
        <dbReference type="SAM" id="MobiDB-lite"/>
    </source>
</evidence>
<evidence type="ECO:0000313" key="2">
    <source>
        <dbReference type="EMBL" id="EOY00953.1"/>
    </source>
</evidence>
<reference evidence="2 3" key="1">
    <citation type="journal article" date="2013" name="Genome Biol.">
        <title>The genome sequence of the most widely cultivated cacao type and its use to identify candidate genes regulating pod color.</title>
        <authorList>
            <person name="Motamayor J.C."/>
            <person name="Mockaitis K."/>
            <person name="Schmutz J."/>
            <person name="Haiminen N."/>
            <person name="Iii D.L."/>
            <person name="Cornejo O."/>
            <person name="Findley S.D."/>
            <person name="Zheng P."/>
            <person name="Utro F."/>
            <person name="Royaert S."/>
            <person name="Saski C."/>
            <person name="Jenkins J."/>
            <person name="Podicheti R."/>
            <person name="Zhao M."/>
            <person name="Scheffler B.E."/>
            <person name="Stack J.C."/>
            <person name="Feltus F.A."/>
            <person name="Mustiga G.M."/>
            <person name="Amores F."/>
            <person name="Phillips W."/>
            <person name="Marelli J.P."/>
            <person name="May G.D."/>
            <person name="Shapiro H."/>
            <person name="Ma J."/>
            <person name="Bustamante C.D."/>
            <person name="Schnell R.J."/>
            <person name="Main D."/>
            <person name="Gilbert D."/>
            <person name="Parida L."/>
            <person name="Kuhn D.N."/>
        </authorList>
    </citation>
    <scope>NUCLEOTIDE SEQUENCE [LARGE SCALE GENOMIC DNA]</scope>
    <source>
        <strain evidence="3">cv. Matina 1-6</strain>
    </source>
</reference>
<dbReference type="Gramene" id="EOY00953">
    <property type="protein sequence ID" value="EOY00953"/>
    <property type="gene ID" value="TCM_010859"/>
</dbReference>
<feature type="region of interest" description="Disordered" evidence="1">
    <location>
        <begin position="63"/>
        <end position="118"/>
    </location>
</feature>
<dbReference type="HOGENOM" id="CLU_136473_0_0_1"/>
<proteinExistence type="predicted"/>
<feature type="compositionally biased region" description="Pro residues" evidence="1">
    <location>
        <begin position="80"/>
        <end position="118"/>
    </location>
</feature>
<keyword evidence="3" id="KW-1185">Reference proteome</keyword>
<sequence>MQNIRNVNIDFKFSITLITLLFRFKRLELREQTYASEILLNTAPYQVATVAYPISSLESRKLDESIAPGDPGVKCNPSCIPSPPPPSPPPPSPPPPCPPPPELPPPTPKKPPTKYCPPPPSPPSFIYITGPPGSLYPVDQDFGGASRNLEVGLLGLVCGFLILVAF</sequence>
<dbReference type="EMBL" id="CM001880">
    <property type="protein sequence ID" value="EOY00953.1"/>
    <property type="molecule type" value="Genomic_DNA"/>
</dbReference>
<name>A0A061E8H1_THECC</name>
<dbReference type="AlphaFoldDB" id="A0A061E8H1"/>
<protein>
    <recommendedName>
        <fullName evidence="4">Hydroxyproline-rich glycoprotein family protein</fullName>
    </recommendedName>
</protein>
<gene>
    <name evidence="2" type="ORF">TCM_010859</name>
</gene>
<dbReference type="OMA" id="PMIINAS"/>